<feature type="domain" description="Outer membrane protein beta-barrel" evidence="2">
    <location>
        <begin position="19"/>
        <end position="179"/>
    </location>
</feature>
<evidence type="ECO:0000313" key="3">
    <source>
        <dbReference type="EMBL" id="MBK3517640.1"/>
    </source>
</evidence>
<dbReference type="EMBL" id="JAENRR010000019">
    <property type="protein sequence ID" value="MBK3517640.1"/>
    <property type="molecule type" value="Genomic_DNA"/>
</dbReference>
<accession>A0ABS1HJ53</accession>
<proteinExistence type="predicted"/>
<keyword evidence="4" id="KW-1185">Reference proteome</keyword>
<evidence type="ECO:0000313" key="4">
    <source>
        <dbReference type="Proteomes" id="UP000605676"/>
    </source>
</evidence>
<organism evidence="3 4">
    <name type="scientific">Carboxylicivirga marina</name>
    <dbReference type="NCBI Taxonomy" id="2800988"/>
    <lineage>
        <taxon>Bacteria</taxon>
        <taxon>Pseudomonadati</taxon>
        <taxon>Bacteroidota</taxon>
        <taxon>Bacteroidia</taxon>
        <taxon>Marinilabiliales</taxon>
        <taxon>Marinilabiliaceae</taxon>
        <taxon>Carboxylicivirga</taxon>
    </lineage>
</organism>
<keyword evidence="1" id="KW-0732">Signal</keyword>
<gene>
    <name evidence="3" type="ORF">JIV24_09885</name>
</gene>
<feature type="signal peptide" evidence="1">
    <location>
        <begin position="1"/>
        <end position="19"/>
    </location>
</feature>
<evidence type="ECO:0000256" key="1">
    <source>
        <dbReference type="SAM" id="SignalP"/>
    </source>
</evidence>
<reference evidence="3 4" key="1">
    <citation type="submission" date="2021-01" db="EMBL/GenBank/DDBJ databases">
        <title>Carboxyliciviraga sp.nov., isolated from coastal sediments.</title>
        <authorList>
            <person name="Lu D."/>
            <person name="Zhang T."/>
        </authorList>
    </citation>
    <scope>NUCLEOTIDE SEQUENCE [LARGE SCALE GENOMIC DNA]</scope>
    <source>
        <strain evidence="3 4">N1Y132</strain>
    </source>
</reference>
<dbReference type="InterPro" id="IPR011250">
    <property type="entry name" value="OMP/PagP_B-barrel"/>
</dbReference>
<comment type="caution">
    <text evidence="3">The sequence shown here is derived from an EMBL/GenBank/DDBJ whole genome shotgun (WGS) entry which is preliminary data.</text>
</comment>
<dbReference type="Pfam" id="PF13568">
    <property type="entry name" value="OMP_b-brl_2"/>
    <property type="match status" value="1"/>
</dbReference>
<sequence>MKKAIILIAITLVVSTLSAQDRIAIGLKTGFNSTKINLSDIPDGETIKNEANSGFLFGAYGRLRLIGNLTFQPELYYAKKQSDISYMTQELDQIVNANEKITFHTWDIPLLVNLRLLDLKVASIYGVAGPVASFNAQTKTDLPGYDDVETANWTFQAGAGLEFWRLTADVRYEWGMKDISKVDIGQKTDVLTFSLGFKLFGI</sequence>
<feature type="chain" id="PRO_5047486108" evidence="1">
    <location>
        <begin position="20"/>
        <end position="202"/>
    </location>
</feature>
<protein>
    <submittedName>
        <fullName evidence="3">PorT family protein</fullName>
    </submittedName>
</protein>
<dbReference type="RefSeq" id="WP_200464870.1">
    <property type="nucleotide sequence ID" value="NZ_JAENRR010000019.1"/>
</dbReference>
<dbReference type="InterPro" id="IPR025665">
    <property type="entry name" value="Beta-barrel_OMP_2"/>
</dbReference>
<dbReference type="SUPFAM" id="SSF56925">
    <property type="entry name" value="OMPA-like"/>
    <property type="match status" value="1"/>
</dbReference>
<name>A0ABS1HJ53_9BACT</name>
<evidence type="ECO:0000259" key="2">
    <source>
        <dbReference type="Pfam" id="PF13568"/>
    </source>
</evidence>
<dbReference type="Proteomes" id="UP000605676">
    <property type="component" value="Unassembled WGS sequence"/>
</dbReference>